<dbReference type="Proteomes" id="UP000182264">
    <property type="component" value="Chromosome"/>
</dbReference>
<protein>
    <submittedName>
        <fullName evidence="3">tRNA 5-methoxyuridine(34) synthase CmoB</fullName>
    </submittedName>
</protein>
<dbReference type="KEGG" id="pace:A6070_00215"/>
<dbReference type="EMBL" id="CP015518">
    <property type="protein sequence ID" value="APG24678.1"/>
    <property type="molecule type" value="Genomic_DNA"/>
</dbReference>
<keyword evidence="4" id="KW-1185">Reference proteome</keyword>
<accession>A0A1L3GG77</accession>
<dbReference type="SUPFAM" id="SSF53335">
    <property type="entry name" value="S-adenosyl-L-methionine-dependent methyltransferases"/>
    <property type="match status" value="1"/>
</dbReference>
<keyword evidence="1" id="KW-0808">Transferase</keyword>
<evidence type="ECO:0000313" key="4">
    <source>
        <dbReference type="Proteomes" id="UP000182264"/>
    </source>
</evidence>
<dbReference type="NCBIfam" id="NF011650">
    <property type="entry name" value="PRK15068.1"/>
    <property type="match status" value="1"/>
</dbReference>
<organism evidence="3 4">
    <name type="scientific">Syntrophotalea acetylenica</name>
    <name type="common">Pelobacter acetylenicus</name>
    <dbReference type="NCBI Taxonomy" id="29542"/>
    <lineage>
        <taxon>Bacteria</taxon>
        <taxon>Pseudomonadati</taxon>
        <taxon>Thermodesulfobacteriota</taxon>
        <taxon>Desulfuromonadia</taxon>
        <taxon>Desulfuromonadales</taxon>
        <taxon>Syntrophotaleaceae</taxon>
        <taxon>Syntrophotalea</taxon>
    </lineage>
</organism>
<dbReference type="NCBIfam" id="TIGR00452">
    <property type="entry name" value="tRNA 5-methoxyuridine(34)/uridine 5-oxyacetic acid(34) synthase CmoB"/>
    <property type="match status" value="1"/>
</dbReference>
<sequence length="324" mass="36621">MIDLLNAAVHAIGPGPWQPSLQELIAAKGHYLACIDGNVRRLSKLMAQVPGIRPSEISIEDGRIVIGTKEDVSEDERKALFDILMGFRPWRKGPFRIFGIDIDTEWRSDLKWARIAPHMASLPGRRVLDIGCSCGYYLMRMADAAPRLALGLEPYPPLFCQYVLLQHWMQLPRVHCLPLKLEELPPMDGYFDTVFHMGVLYHQRSPHDALKQLASLLRSGGELMLETLVLDGDEDLALCPRDRYAKMRNVFFLPTVPCLEAWLARAGFKNIRCIDRTWTTTEEQRPTSWVNTESLPDFLTPGDPAKTVEGYQAPLRAAIVATRS</sequence>
<dbReference type="Gene3D" id="3.40.50.150">
    <property type="entry name" value="Vaccinia Virus protein VP39"/>
    <property type="match status" value="1"/>
</dbReference>
<dbReference type="InterPro" id="IPR029063">
    <property type="entry name" value="SAM-dependent_MTases_sf"/>
</dbReference>
<keyword evidence="2" id="KW-0819">tRNA processing</keyword>
<evidence type="ECO:0000256" key="1">
    <source>
        <dbReference type="ARBA" id="ARBA00022679"/>
    </source>
</evidence>
<dbReference type="GO" id="GO:0016765">
    <property type="term" value="F:transferase activity, transferring alkyl or aryl (other than methyl) groups"/>
    <property type="evidence" value="ECO:0007669"/>
    <property type="project" value="InterPro"/>
</dbReference>
<dbReference type="Pfam" id="PF08003">
    <property type="entry name" value="Methyltransf_9"/>
    <property type="match status" value="1"/>
</dbReference>
<reference evidence="3 4" key="1">
    <citation type="journal article" date="2017" name="Genome Announc.">
        <title>Complete Genome Sequences of Two Acetylene-Fermenting Pelobacter acetylenicus Strains.</title>
        <authorList>
            <person name="Sutton J.M."/>
            <person name="Baesman S.M."/>
            <person name="Fierst J.L."/>
            <person name="Poret-Peterson A.T."/>
            <person name="Oremland R.S."/>
            <person name="Dunlap D.S."/>
            <person name="Akob D.M."/>
        </authorList>
    </citation>
    <scope>NUCLEOTIDE SEQUENCE [LARGE SCALE GENOMIC DNA]</scope>
    <source>
        <strain evidence="3 4">DSM 3247</strain>
    </source>
</reference>
<dbReference type="InterPro" id="IPR010017">
    <property type="entry name" value="CmoB"/>
</dbReference>
<dbReference type="PANTHER" id="PTHR43861">
    <property type="entry name" value="TRANS-ACONITATE 2-METHYLTRANSFERASE-RELATED"/>
    <property type="match status" value="1"/>
</dbReference>
<evidence type="ECO:0000256" key="2">
    <source>
        <dbReference type="ARBA" id="ARBA00022694"/>
    </source>
</evidence>
<proteinExistence type="inferred from homology"/>
<name>A0A1L3GG77_SYNAC</name>
<dbReference type="AlphaFoldDB" id="A0A1L3GG77"/>
<dbReference type="STRING" id="29542.A6070_00215"/>
<dbReference type="InterPro" id="IPR027555">
    <property type="entry name" value="Mo5U34_MeTrfas-like"/>
</dbReference>
<dbReference type="OrthoDB" id="9765084at2"/>
<dbReference type="GO" id="GO:0002098">
    <property type="term" value="P:tRNA wobble uridine modification"/>
    <property type="evidence" value="ECO:0007669"/>
    <property type="project" value="InterPro"/>
</dbReference>
<dbReference type="RefSeq" id="WP_072286520.1">
    <property type="nucleotide sequence ID" value="NZ_CP015455.1"/>
</dbReference>
<evidence type="ECO:0000313" key="3">
    <source>
        <dbReference type="EMBL" id="APG24678.1"/>
    </source>
</evidence>
<dbReference type="CDD" id="cd02440">
    <property type="entry name" value="AdoMet_MTases"/>
    <property type="match status" value="1"/>
</dbReference>
<dbReference type="HAMAP" id="MF_01590">
    <property type="entry name" value="tRNA_carboxymethyltr_CmoB"/>
    <property type="match status" value="1"/>
</dbReference>
<gene>
    <name evidence="3" type="ORF">A7E75_06290</name>
</gene>